<feature type="binding site" evidence="4">
    <location>
        <position position="154"/>
    </location>
    <ligand>
        <name>substrate</name>
    </ligand>
</feature>
<dbReference type="PANTHER" id="PTHR12935:SF0">
    <property type="entry name" value="GAMMA-GLUTAMYLCYCLOTRANSFERASE"/>
    <property type="match status" value="1"/>
</dbReference>
<evidence type="ECO:0000256" key="3">
    <source>
        <dbReference type="PIRSR" id="PIRSR617939-1"/>
    </source>
</evidence>
<dbReference type="AlphaFoldDB" id="A0A6A6ABA6"/>
<dbReference type="SUPFAM" id="SSF110857">
    <property type="entry name" value="Gamma-glutamyl cyclotransferase-like"/>
    <property type="match status" value="1"/>
</dbReference>
<evidence type="ECO:0000313" key="6">
    <source>
        <dbReference type="EMBL" id="KAF2128304.1"/>
    </source>
</evidence>
<dbReference type="OrthoDB" id="2017317at2759"/>
<organism evidence="6 7">
    <name type="scientific">Dothidotthia symphoricarpi CBS 119687</name>
    <dbReference type="NCBI Taxonomy" id="1392245"/>
    <lineage>
        <taxon>Eukaryota</taxon>
        <taxon>Fungi</taxon>
        <taxon>Dikarya</taxon>
        <taxon>Ascomycota</taxon>
        <taxon>Pezizomycotina</taxon>
        <taxon>Dothideomycetes</taxon>
        <taxon>Pleosporomycetidae</taxon>
        <taxon>Pleosporales</taxon>
        <taxon>Dothidotthiaceae</taxon>
        <taxon>Dothidotthia</taxon>
    </lineage>
</organism>
<dbReference type="Gene3D" id="3.10.490.10">
    <property type="entry name" value="Gamma-glutamyl cyclotransferase-like"/>
    <property type="match status" value="1"/>
</dbReference>
<dbReference type="EMBL" id="ML977508">
    <property type="protein sequence ID" value="KAF2128304.1"/>
    <property type="molecule type" value="Genomic_DNA"/>
</dbReference>
<evidence type="ECO:0000256" key="5">
    <source>
        <dbReference type="SAM" id="Phobius"/>
    </source>
</evidence>
<evidence type="ECO:0000256" key="1">
    <source>
        <dbReference type="ARBA" id="ARBA00012346"/>
    </source>
</evidence>
<accession>A0A6A6ABA6</accession>
<feature type="transmembrane region" description="Helical" evidence="5">
    <location>
        <begin position="228"/>
        <end position="250"/>
    </location>
</feature>
<dbReference type="EC" id="4.3.2.9" evidence="1"/>
<feature type="binding site" evidence="4">
    <location>
        <begin position="16"/>
        <end position="21"/>
    </location>
    <ligand>
        <name>substrate</name>
    </ligand>
</feature>
<evidence type="ECO:0000256" key="2">
    <source>
        <dbReference type="ARBA" id="ARBA00023239"/>
    </source>
</evidence>
<proteinExistence type="predicted"/>
<keyword evidence="5" id="KW-0812">Transmembrane</keyword>
<name>A0A6A6ABA6_9PLEO</name>
<protein>
    <recommendedName>
        <fullName evidence="1">gamma-glutamylcyclotransferase</fullName>
        <ecNumber evidence="1">4.3.2.9</ecNumber>
    </recommendedName>
</protein>
<keyword evidence="5" id="KW-0472">Membrane</keyword>
<evidence type="ECO:0000313" key="7">
    <source>
        <dbReference type="Proteomes" id="UP000799771"/>
    </source>
</evidence>
<reference evidence="6" key="1">
    <citation type="journal article" date="2020" name="Stud. Mycol.">
        <title>101 Dothideomycetes genomes: a test case for predicting lifestyles and emergence of pathogens.</title>
        <authorList>
            <person name="Haridas S."/>
            <person name="Albert R."/>
            <person name="Binder M."/>
            <person name="Bloem J."/>
            <person name="Labutti K."/>
            <person name="Salamov A."/>
            <person name="Andreopoulos B."/>
            <person name="Baker S."/>
            <person name="Barry K."/>
            <person name="Bills G."/>
            <person name="Bluhm B."/>
            <person name="Cannon C."/>
            <person name="Castanera R."/>
            <person name="Culley D."/>
            <person name="Daum C."/>
            <person name="Ezra D."/>
            <person name="Gonzalez J."/>
            <person name="Henrissat B."/>
            <person name="Kuo A."/>
            <person name="Liang C."/>
            <person name="Lipzen A."/>
            <person name="Lutzoni F."/>
            <person name="Magnuson J."/>
            <person name="Mondo S."/>
            <person name="Nolan M."/>
            <person name="Ohm R."/>
            <person name="Pangilinan J."/>
            <person name="Park H.-J."/>
            <person name="Ramirez L."/>
            <person name="Alfaro M."/>
            <person name="Sun H."/>
            <person name="Tritt A."/>
            <person name="Yoshinaga Y."/>
            <person name="Zwiers L.-H."/>
            <person name="Turgeon B."/>
            <person name="Goodwin S."/>
            <person name="Spatafora J."/>
            <person name="Crous P."/>
            <person name="Grigoriev I."/>
        </authorList>
    </citation>
    <scope>NUCLEOTIDE SEQUENCE</scope>
    <source>
        <strain evidence="6">CBS 119687</strain>
    </source>
</reference>
<evidence type="ECO:0000256" key="4">
    <source>
        <dbReference type="PIRSR" id="PIRSR617939-2"/>
    </source>
</evidence>
<feature type="active site" description="Proton acceptor" evidence="3">
    <location>
        <position position="103"/>
    </location>
</feature>
<sequence>MTANNNKLDIADKVCYFAYGSNMRSSVMERRGMKLFAVKRLVVHSHVLTFDIFGVPYNEPAMASIAERGAVAEFDRGTESPPAVHGVGYVLSAGDFEKLLISEGAGTAYLEVELEAHLLAGDGEGADESTDPIPVRTLVGRYPFRPNALPSQRYLRLLIDGAEEHKLPQSYQRYLATLPSYAKSLSKVESFGARLFLGFWMPVIVWTMTRIKTGARSTGSDRSNGSGLVVWLLFNAVWLHYDFFHCWIWGHGGGRR</sequence>
<dbReference type="InterPro" id="IPR036568">
    <property type="entry name" value="GGCT-like_sf"/>
</dbReference>
<keyword evidence="5" id="KW-1133">Transmembrane helix</keyword>
<keyword evidence="7" id="KW-1185">Reference proteome</keyword>
<dbReference type="GeneID" id="54406375"/>
<dbReference type="GO" id="GO:0003839">
    <property type="term" value="F:gamma-glutamylcyclotransferase activity"/>
    <property type="evidence" value="ECO:0007669"/>
    <property type="project" value="UniProtKB-EC"/>
</dbReference>
<feature type="transmembrane region" description="Helical" evidence="5">
    <location>
        <begin position="191"/>
        <end position="208"/>
    </location>
</feature>
<dbReference type="PANTHER" id="PTHR12935">
    <property type="entry name" value="GAMMA-GLUTAMYLCYCLOTRANSFERASE"/>
    <property type="match status" value="1"/>
</dbReference>
<dbReference type="InterPro" id="IPR017939">
    <property type="entry name" value="G-Glutamylcylcotransferase"/>
</dbReference>
<dbReference type="Proteomes" id="UP000799771">
    <property type="component" value="Unassembled WGS sequence"/>
</dbReference>
<gene>
    <name evidence="6" type="ORF">P153DRAFT_341843</name>
</gene>
<dbReference type="RefSeq" id="XP_033522693.1">
    <property type="nucleotide sequence ID" value="XM_033665943.1"/>
</dbReference>
<keyword evidence="2" id="KW-0456">Lyase</keyword>